<reference evidence="2" key="2">
    <citation type="submission" date="2021-04" db="EMBL/GenBank/DDBJ databases">
        <title>Sarcopeltis skottsbergii and Sarcopeltis antarctica (Gigartinaceae, Rhodophyta), a new genus and new species from Antarctica.</title>
        <authorList>
            <person name="Leister G."/>
            <person name="Gabrielson P."/>
            <person name="Hommersand M."/>
        </authorList>
    </citation>
    <scope>NUCLEOTIDE SEQUENCE</scope>
</reference>
<dbReference type="EMBL" id="MT032182">
    <property type="protein sequence ID" value="QOS04635.1"/>
    <property type="molecule type" value="Genomic_DNA"/>
</dbReference>
<keyword evidence="2" id="KW-0808">Transferase</keyword>
<dbReference type="GO" id="GO:0003964">
    <property type="term" value="F:RNA-directed DNA polymerase activity"/>
    <property type="evidence" value="ECO:0007669"/>
    <property type="project" value="UniProtKB-KW"/>
</dbReference>
<dbReference type="Pfam" id="PF13655">
    <property type="entry name" value="RVT_N"/>
    <property type="match status" value="1"/>
</dbReference>
<protein>
    <submittedName>
        <fullName evidence="2">Putative group II intron reverse transcriptase/maturase protein</fullName>
    </submittedName>
</protein>
<proteinExistence type="predicted"/>
<keyword evidence="2" id="KW-0934">Plastid</keyword>
<feature type="domain" description="Reverse transcriptase N-terminal" evidence="1">
    <location>
        <begin position="12"/>
        <end position="65"/>
    </location>
</feature>
<dbReference type="InterPro" id="IPR025960">
    <property type="entry name" value="RVT_N"/>
</dbReference>
<organism evidence="2">
    <name type="scientific">Sarcopeltis skottsbergii</name>
    <name type="common">Red alga</name>
    <name type="synonym">Gigartina skottsbergii</name>
    <dbReference type="NCBI Taxonomy" id="2765380"/>
    <lineage>
        <taxon>Eukaryota</taxon>
        <taxon>Rhodophyta</taxon>
        <taxon>Florideophyceae</taxon>
        <taxon>Rhodymeniophycidae</taxon>
        <taxon>Gigartinales</taxon>
        <taxon>Gigartinaceae</taxon>
        <taxon>Sarcopeltis</taxon>
    </lineage>
</organism>
<reference evidence="2" key="1">
    <citation type="submission" date="2020-02" db="EMBL/GenBank/DDBJ databases">
        <authorList>
            <person name="Hughey J.R."/>
        </authorList>
    </citation>
    <scope>NUCLEOTIDE SEQUENCE</scope>
</reference>
<geneLocation type="chloroplast" evidence="2"/>
<keyword evidence="2" id="KW-0695">RNA-directed DNA polymerase</keyword>
<dbReference type="AlphaFoldDB" id="A0A7M3VH78"/>
<evidence type="ECO:0000259" key="1">
    <source>
        <dbReference type="Pfam" id="PF13655"/>
    </source>
</evidence>
<sequence length="426" mass="52546">MKSITIDSSMDWKSLPWTQIQEKIFIIQQEIYNYSKECNQKKIHRLQNYILNSSDSKIFAIQAVIDDITKYYIIYSQENYNLNDQNKFLIYKSLFKNNYLCKELFLIKEQIKQYLVYLCLKPEWEARFEPENKCNLNKSKQYYFLYRLSRFILKDKIEKLKYLKNYYFISKITTKCIDIKYLISKIQPITSILNYLQIWLSNRYVVETLNNTIYLDSKINNLHQLLYHIMYCGFGWHNTIFLDHNNFCMVLDSNCNIRIYSTSFLNQLHCKNIISLINYVLGIKYYPLDICNKKLSETQYLFSNYLINHYKEKRYIIYISPCIYKYFKKQVRQILYHQNYLYKWKPNRHLYINNILNTIKNRFIDFYLYYYPLINKRNISDLIMSLEDIIFRWIKKNKNQIQTLIIYKRAKYLYLDKNKKYKYYYN</sequence>
<evidence type="ECO:0000313" key="2">
    <source>
        <dbReference type="EMBL" id="QOS04635.1"/>
    </source>
</evidence>
<gene>
    <name evidence="2" type="primary">orf426</name>
</gene>
<keyword evidence="2" id="KW-0548">Nucleotidyltransferase</keyword>
<name>A0A7M3VH78_SARSK</name>
<keyword evidence="2" id="KW-0150">Chloroplast</keyword>
<accession>A0A7M3VH78</accession>